<evidence type="ECO:0000313" key="6">
    <source>
        <dbReference type="EMBL" id="SNQ50116.1"/>
    </source>
</evidence>
<dbReference type="Pfam" id="PF00171">
    <property type="entry name" value="Aldedh"/>
    <property type="match status" value="1"/>
</dbReference>
<keyword evidence="7" id="KW-1185">Reference proteome</keyword>
<dbReference type="InterPro" id="IPR029510">
    <property type="entry name" value="Ald_DH_CS_GLU"/>
</dbReference>
<dbReference type="PANTHER" id="PTHR11699">
    <property type="entry name" value="ALDEHYDE DEHYDROGENASE-RELATED"/>
    <property type="match status" value="1"/>
</dbReference>
<dbReference type="EMBL" id="FZMO01000339">
    <property type="protein sequence ID" value="SNQ50116.1"/>
    <property type="molecule type" value="Genomic_DNA"/>
</dbReference>
<evidence type="ECO:0000256" key="4">
    <source>
        <dbReference type="RuleBase" id="RU003345"/>
    </source>
</evidence>
<feature type="active site" evidence="3">
    <location>
        <position position="268"/>
    </location>
</feature>
<feature type="domain" description="Aldehyde dehydrogenase" evidence="5">
    <location>
        <begin position="28"/>
        <end position="493"/>
    </location>
</feature>
<evidence type="ECO:0000256" key="3">
    <source>
        <dbReference type="PROSITE-ProRule" id="PRU10007"/>
    </source>
</evidence>
<dbReference type="RefSeq" id="WP_101833458.1">
    <property type="nucleotide sequence ID" value="NZ_FZMO01000339.1"/>
</dbReference>
<sequence>MTTTIESPSFASSETSLPRYRMFIDGQWVDTADQYVLVSPATEEPIATAARGGIEHADAAVAAARRTFEQGVWRDLPPARRAAVLEAAADALEARSQELATTATREGGAPLYLSLGLNAITPISNLRYFAEQARAYRFEAPGPLVGGIAHSGVVRREAIGVCAAIVPWNFPLALAVWKIGPALAAGNSVVLKTDEKTPIGALELAREFQAAGLPDGVFNVVTGDGETVGAHLATHPDVRKIGFTGSSEVGKKVAAAAATSNLKRVTLELGGKSPNIVLDDADMRTAVDGAIWAFLMHAGQACESGTRLLLPRAIHDRFVARLVERLGDVRIGDPLDPATTLGPLISAEQRDRVLRYVELARQEGATVACGGRVPPGVDAGYWVEPTVLTDVTNDMRVAREEIFGPVLCVLRYDTVDEAIAIANDSDFGLSAGVWSASVDAALDVARRLEAGSVWINDFHMANENYAFGGFKQSGMGRELGANALDAYTEPKSVQVSLEPDLRKRAYGLALPTPAPDWD</sequence>
<dbReference type="FunFam" id="3.40.309.10:FF:000012">
    <property type="entry name" value="Betaine aldehyde dehydrogenase"/>
    <property type="match status" value="1"/>
</dbReference>
<dbReference type="InterPro" id="IPR015590">
    <property type="entry name" value="Aldehyde_DH_dom"/>
</dbReference>
<evidence type="ECO:0000256" key="2">
    <source>
        <dbReference type="ARBA" id="ARBA00023002"/>
    </source>
</evidence>
<dbReference type="InterPro" id="IPR016163">
    <property type="entry name" value="Ald_DH_C"/>
</dbReference>
<dbReference type="SUPFAM" id="SSF53720">
    <property type="entry name" value="ALDH-like"/>
    <property type="match status" value="1"/>
</dbReference>
<reference evidence="6 7" key="1">
    <citation type="submission" date="2017-06" db="EMBL/GenBank/DDBJ databases">
        <authorList>
            <person name="Kim H.J."/>
            <person name="Triplett B.A."/>
        </authorList>
    </citation>
    <scope>NUCLEOTIDE SEQUENCE [LARGE SCALE GENOMIC DNA]</scope>
    <source>
        <strain evidence="6">FRACA_ARgP5</strain>
    </source>
</reference>
<dbReference type="PROSITE" id="PS00687">
    <property type="entry name" value="ALDEHYDE_DEHYDR_GLU"/>
    <property type="match status" value="1"/>
</dbReference>
<gene>
    <name evidence="6" type="primary">betB</name>
    <name evidence="6" type="ORF">FRACA_4030002</name>
</gene>
<evidence type="ECO:0000313" key="7">
    <source>
        <dbReference type="Proteomes" id="UP000234331"/>
    </source>
</evidence>
<name>A0A2I2KWU2_9ACTN</name>
<organism evidence="6 7">
    <name type="scientific">Frankia canadensis</name>
    <dbReference type="NCBI Taxonomy" id="1836972"/>
    <lineage>
        <taxon>Bacteria</taxon>
        <taxon>Bacillati</taxon>
        <taxon>Actinomycetota</taxon>
        <taxon>Actinomycetes</taxon>
        <taxon>Frankiales</taxon>
        <taxon>Frankiaceae</taxon>
        <taxon>Frankia</taxon>
    </lineage>
</organism>
<dbReference type="InterPro" id="IPR016162">
    <property type="entry name" value="Ald_DH_N"/>
</dbReference>
<proteinExistence type="inferred from homology"/>
<protein>
    <submittedName>
        <fullName evidence="6">NAD/NADP-dependent betaine aldehyde dehydrogenase</fullName>
        <ecNumber evidence="6">1.2.1.8</ecNumber>
    </submittedName>
</protein>
<accession>A0A2I2KWU2</accession>
<dbReference type="Proteomes" id="UP000234331">
    <property type="component" value="Unassembled WGS sequence"/>
</dbReference>
<dbReference type="InterPro" id="IPR016161">
    <property type="entry name" value="Ald_DH/histidinol_DH"/>
</dbReference>
<dbReference type="OrthoDB" id="6882680at2"/>
<evidence type="ECO:0000256" key="1">
    <source>
        <dbReference type="ARBA" id="ARBA00009986"/>
    </source>
</evidence>
<keyword evidence="2 4" id="KW-0560">Oxidoreductase</keyword>
<dbReference type="Gene3D" id="3.40.605.10">
    <property type="entry name" value="Aldehyde Dehydrogenase, Chain A, domain 1"/>
    <property type="match status" value="1"/>
</dbReference>
<dbReference type="AlphaFoldDB" id="A0A2I2KWU2"/>
<dbReference type="Gene3D" id="3.40.309.10">
    <property type="entry name" value="Aldehyde Dehydrogenase, Chain A, domain 2"/>
    <property type="match status" value="1"/>
</dbReference>
<dbReference type="GO" id="GO:0008802">
    <property type="term" value="F:betaine-aldehyde dehydrogenase (NAD+) activity"/>
    <property type="evidence" value="ECO:0007669"/>
    <property type="project" value="UniProtKB-EC"/>
</dbReference>
<dbReference type="FunFam" id="3.40.605.10:FF:000007">
    <property type="entry name" value="NAD/NADP-dependent betaine aldehyde dehydrogenase"/>
    <property type="match status" value="1"/>
</dbReference>
<comment type="similarity">
    <text evidence="1 4">Belongs to the aldehyde dehydrogenase family.</text>
</comment>
<evidence type="ECO:0000259" key="5">
    <source>
        <dbReference type="Pfam" id="PF00171"/>
    </source>
</evidence>
<dbReference type="EC" id="1.2.1.8" evidence="6"/>